<evidence type="ECO:0008006" key="4">
    <source>
        <dbReference type="Google" id="ProtNLM"/>
    </source>
</evidence>
<dbReference type="RefSeq" id="WP_208691825.1">
    <property type="nucleotide sequence ID" value="NZ_CP022198.1"/>
</dbReference>
<dbReference type="Proteomes" id="UP000250579">
    <property type="component" value="Chromosome"/>
</dbReference>
<dbReference type="PROSITE" id="PS51257">
    <property type="entry name" value="PROKAR_LIPOPROTEIN"/>
    <property type="match status" value="1"/>
</dbReference>
<proteinExistence type="predicted"/>
<accession>A0A2Z5ACN4</accession>
<protein>
    <recommendedName>
        <fullName evidence="4">DUF3313 domain-containing protein</fullName>
    </recommendedName>
</protein>
<dbReference type="EMBL" id="CP022198">
    <property type="protein sequence ID" value="AXA67746.1"/>
    <property type="molecule type" value="Genomic_DNA"/>
</dbReference>
<sequence>MKYFRLVASATAVAAVAGCATSSTVVKPVPDSALIALHFKAWDDKTSSLMFANEESLRFSSNVSAADKLFAVLGMPSLSTVKEKGIRNSYLRQATREQVLDAIRPAASPKAGRNNDGSLIAYTLIGGGMEAAGTSITVLGDATFDPRTKLGFAYCFGKKTETVDLNDAVQKCGKKVTGLVNRLFQPTTRVLNIGFGEVRAGIVLPGAFSKVGEIFIGTEAYATDGYAPQDRGDIRPES</sequence>
<evidence type="ECO:0000313" key="3">
    <source>
        <dbReference type="Proteomes" id="UP000250579"/>
    </source>
</evidence>
<evidence type="ECO:0000256" key="1">
    <source>
        <dbReference type="SAM" id="SignalP"/>
    </source>
</evidence>
<reference evidence="2 3" key="1">
    <citation type="submission" date="2017-06" db="EMBL/GenBank/DDBJ databases">
        <title>Evolution towards high GC content and high-temperature stress adaptation in endophytic Pseudomonas oryzihabitans impacted its plant-growth promoting traits.</title>
        <authorList>
            <person name="Nascimento F.X."/>
        </authorList>
    </citation>
    <scope>NUCLEOTIDE SEQUENCE [LARGE SCALE GENOMIC DNA]</scope>
    <source>
        <strain evidence="2 3">MS8</strain>
    </source>
</reference>
<feature type="signal peptide" evidence="1">
    <location>
        <begin position="1"/>
        <end position="17"/>
    </location>
</feature>
<evidence type="ECO:0000313" key="2">
    <source>
        <dbReference type="EMBL" id="AXA67746.1"/>
    </source>
</evidence>
<keyword evidence="1" id="KW-0732">Signal</keyword>
<feature type="chain" id="PRO_5016355643" description="DUF3313 domain-containing protein" evidence="1">
    <location>
        <begin position="18"/>
        <end position="238"/>
    </location>
</feature>
<name>A0A2Z5ACN4_9PSED</name>
<dbReference type="AlphaFoldDB" id="A0A2Z5ACN4"/>
<organism evidence="2 3">
    <name type="scientific">Pseudomonas oryzihabitans</name>
    <dbReference type="NCBI Taxonomy" id="47885"/>
    <lineage>
        <taxon>Bacteria</taxon>
        <taxon>Pseudomonadati</taxon>
        <taxon>Pseudomonadota</taxon>
        <taxon>Gammaproteobacteria</taxon>
        <taxon>Pseudomonadales</taxon>
        <taxon>Pseudomonadaceae</taxon>
        <taxon>Pseudomonas</taxon>
    </lineage>
</organism>
<gene>
    <name evidence="2" type="ORF">CE139_18625</name>
</gene>